<evidence type="ECO:0000313" key="3">
    <source>
        <dbReference type="Proteomes" id="UP001575652"/>
    </source>
</evidence>
<keyword evidence="1" id="KW-0472">Membrane</keyword>
<feature type="transmembrane region" description="Helical" evidence="1">
    <location>
        <begin position="132"/>
        <end position="154"/>
    </location>
</feature>
<dbReference type="Proteomes" id="UP001575652">
    <property type="component" value="Unassembled WGS sequence"/>
</dbReference>
<protein>
    <submittedName>
        <fullName evidence="2">Uncharacterized protein</fullName>
    </submittedName>
</protein>
<proteinExistence type="predicted"/>
<name>A0ABV4UP27_9MICC</name>
<keyword evidence="3" id="KW-1185">Reference proteome</keyword>
<dbReference type="RefSeq" id="WP_373972044.1">
    <property type="nucleotide sequence ID" value="NZ_JBHDLJ010000006.1"/>
</dbReference>
<feature type="transmembrane region" description="Helical" evidence="1">
    <location>
        <begin position="208"/>
        <end position="233"/>
    </location>
</feature>
<reference evidence="2 3" key="1">
    <citation type="submission" date="2024-09" db="EMBL/GenBank/DDBJ databases">
        <authorList>
            <person name="Salinas-Garcia M.A."/>
            <person name="Prieme A."/>
        </authorList>
    </citation>
    <scope>NUCLEOTIDE SEQUENCE [LARGE SCALE GENOMIC DNA]</scope>
    <source>
        <strain evidence="2 3">DSM 21081</strain>
    </source>
</reference>
<evidence type="ECO:0000313" key="2">
    <source>
        <dbReference type="EMBL" id="MFB0834879.1"/>
    </source>
</evidence>
<organism evidence="2 3">
    <name type="scientific">Arthrobacter halodurans</name>
    <dbReference type="NCBI Taxonomy" id="516699"/>
    <lineage>
        <taxon>Bacteria</taxon>
        <taxon>Bacillati</taxon>
        <taxon>Actinomycetota</taxon>
        <taxon>Actinomycetes</taxon>
        <taxon>Micrococcales</taxon>
        <taxon>Micrococcaceae</taxon>
        <taxon>Arthrobacter</taxon>
    </lineage>
</organism>
<gene>
    <name evidence="2" type="ORF">ACETWP_09785</name>
</gene>
<feature type="transmembrane region" description="Helical" evidence="1">
    <location>
        <begin position="71"/>
        <end position="95"/>
    </location>
</feature>
<evidence type="ECO:0000256" key="1">
    <source>
        <dbReference type="SAM" id="Phobius"/>
    </source>
</evidence>
<sequence length="234" mass="23575">MNGTAHGKWFDEFVLELRLRDVPGDAIGDAAASVREFVADSGQAPAEAFGPARDYAASLDLPRKAGPALDAAAVAGSVVGLLAFLVLVSTFVPLARGEQLHFSGPQVLLLLVPVAAAAALPAYLNALLRNRWVLAGVLSVAAAAGVLSSVVAPGPGDSAWLSLPSATVAAMAGAVLLATAVSGTVATLRDAGDPLVDPMTGPTPGRGATALAVAGHWVLPVGAVFFWFIALALR</sequence>
<keyword evidence="1" id="KW-0812">Transmembrane</keyword>
<comment type="caution">
    <text evidence="2">The sequence shown here is derived from an EMBL/GenBank/DDBJ whole genome shotgun (WGS) entry which is preliminary data.</text>
</comment>
<feature type="transmembrane region" description="Helical" evidence="1">
    <location>
        <begin position="166"/>
        <end position="188"/>
    </location>
</feature>
<accession>A0ABV4UP27</accession>
<feature type="transmembrane region" description="Helical" evidence="1">
    <location>
        <begin position="107"/>
        <end position="126"/>
    </location>
</feature>
<dbReference type="EMBL" id="JBHDLJ010000006">
    <property type="protein sequence ID" value="MFB0834879.1"/>
    <property type="molecule type" value="Genomic_DNA"/>
</dbReference>
<keyword evidence="1" id="KW-1133">Transmembrane helix</keyword>